<sequence>MPSAAEAQQQKASKYNPLFYYRDKVFLMVIAP</sequence>
<evidence type="ECO:0000313" key="2">
    <source>
        <dbReference type="Proteomes" id="UP000320300"/>
    </source>
</evidence>
<protein>
    <submittedName>
        <fullName evidence="1">Uncharacterized protein</fullName>
    </submittedName>
</protein>
<name>A0A521D2F5_9SPHI</name>
<reference evidence="1 2" key="1">
    <citation type="submission" date="2017-05" db="EMBL/GenBank/DDBJ databases">
        <authorList>
            <person name="Varghese N."/>
            <person name="Submissions S."/>
        </authorList>
    </citation>
    <scope>NUCLEOTIDE SEQUENCE [LARGE SCALE GENOMIC DNA]</scope>
    <source>
        <strain evidence="1 2">DSM 19036</strain>
    </source>
</reference>
<proteinExistence type="predicted"/>
<dbReference type="AlphaFoldDB" id="A0A521D2F5"/>
<gene>
    <name evidence="1" type="ORF">SAMN06265348_104414</name>
</gene>
<evidence type="ECO:0000313" key="1">
    <source>
        <dbReference type="EMBL" id="SMO65873.1"/>
    </source>
</evidence>
<accession>A0A521D2F5</accession>
<dbReference type="Proteomes" id="UP000320300">
    <property type="component" value="Unassembled WGS sequence"/>
</dbReference>
<organism evidence="1 2">
    <name type="scientific">Pedobacter westerhofensis</name>
    <dbReference type="NCBI Taxonomy" id="425512"/>
    <lineage>
        <taxon>Bacteria</taxon>
        <taxon>Pseudomonadati</taxon>
        <taxon>Bacteroidota</taxon>
        <taxon>Sphingobacteriia</taxon>
        <taxon>Sphingobacteriales</taxon>
        <taxon>Sphingobacteriaceae</taxon>
        <taxon>Pedobacter</taxon>
    </lineage>
</organism>
<keyword evidence="2" id="KW-1185">Reference proteome</keyword>
<dbReference type="EMBL" id="FXTN01000004">
    <property type="protein sequence ID" value="SMO65873.1"/>
    <property type="molecule type" value="Genomic_DNA"/>
</dbReference>